<keyword evidence="2" id="KW-0472">Membrane</keyword>
<keyword evidence="2" id="KW-0812">Transmembrane</keyword>
<keyword evidence="2" id="KW-1133">Transmembrane helix</keyword>
<feature type="transmembrane region" description="Helical" evidence="2">
    <location>
        <begin position="148"/>
        <end position="166"/>
    </location>
</feature>
<evidence type="ECO:0000256" key="1">
    <source>
        <dbReference type="SAM" id="MobiDB-lite"/>
    </source>
</evidence>
<keyword evidence="4" id="KW-1185">Reference proteome</keyword>
<feature type="region of interest" description="Disordered" evidence="1">
    <location>
        <begin position="1"/>
        <end position="26"/>
    </location>
</feature>
<dbReference type="Pfam" id="PF11374">
    <property type="entry name" value="DUF3176"/>
    <property type="match status" value="1"/>
</dbReference>
<protein>
    <submittedName>
        <fullName evidence="3">Uncharacterized protein</fullName>
    </submittedName>
</protein>
<gene>
    <name evidence="3" type="ORF">G6011_08483</name>
</gene>
<dbReference type="PANTHER" id="PTHR35394">
    <property type="entry name" value="DUF3176 DOMAIN-CONTAINING PROTEIN"/>
    <property type="match status" value="1"/>
</dbReference>
<sequence length="582" mass="64107">MNFYKPDMFRSATATSSGQENEPKDRPLTRASTKFYDRIVTDWWWWELLSWSVSFACVAAIVGVLWYYDGRRQPEYLVTGITLNAYIAVFAAVSKSALILPVSEAIGQLKWVWFQEEAALWDFQIYDAASRGPWGAAMLLIKTRCRHLVSLGALVTVLALAFEPFFQQIVTYPERMTPNQQSITWAARSYIPGIPPILRKFSADPRSDPTMSAVIDAAFNTPETGIKSSTAMCPTGNCTWPAYSTLGVCHECQDLSSSVEYYCRNNTSLDMATGLDYAKDPCGFKVNNTFLVGSTGLVGYRPVTSLTTLVVNTSNTASRFRPFVNTTRFSGATLPIANFYIGYTPGGPAAVMRNETPVLTECILTWCVKTLQAQVSNGILEESVVSTITIQPDNYSASSPVVATLGSNETFNIVNHTTESLSDLILSNMPPKLSQDPKFAFAPDMGVWNFHQVAPYDFEGHLANLTKAITNNMKSRELGTVPIQGTAWTSEKIVQTRWVWITLPAISLFGSLVLICATILEGRRTKAPVWKSSALATLLHGLSEETQKCIDPDLSSSQTEAISTKLKVRLSSGRGNVRLVAT</sequence>
<feature type="transmembrane region" description="Helical" evidence="2">
    <location>
        <begin position="48"/>
        <end position="68"/>
    </location>
</feature>
<dbReference type="Proteomes" id="UP001199106">
    <property type="component" value="Unassembled WGS sequence"/>
</dbReference>
<evidence type="ECO:0000313" key="3">
    <source>
        <dbReference type="EMBL" id="KAG9190395.1"/>
    </source>
</evidence>
<dbReference type="InterPro" id="IPR021514">
    <property type="entry name" value="DUF3176"/>
</dbReference>
<name>A0AAD4I648_9PLEO</name>
<organism evidence="3 4">
    <name type="scientific">Alternaria panax</name>
    <dbReference type="NCBI Taxonomy" id="48097"/>
    <lineage>
        <taxon>Eukaryota</taxon>
        <taxon>Fungi</taxon>
        <taxon>Dikarya</taxon>
        <taxon>Ascomycota</taxon>
        <taxon>Pezizomycotina</taxon>
        <taxon>Dothideomycetes</taxon>
        <taxon>Pleosporomycetidae</taxon>
        <taxon>Pleosporales</taxon>
        <taxon>Pleosporineae</taxon>
        <taxon>Pleosporaceae</taxon>
        <taxon>Alternaria</taxon>
        <taxon>Alternaria sect. Panax</taxon>
    </lineage>
</organism>
<dbReference type="EMBL" id="JAANER010000004">
    <property type="protein sequence ID" value="KAG9190395.1"/>
    <property type="molecule type" value="Genomic_DNA"/>
</dbReference>
<dbReference type="AlphaFoldDB" id="A0AAD4I648"/>
<evidence type="ECO:0000256" key="2">
    <source>
        <dbReference type="SAM" id="Phobius"/>
    </source>
</evidence>
<feature type="transmembrane region" description="Helical" evidence="2">
    <location>
        <begin position="498"/>
        <end position="520"/>
    </location>
</feature>
<dbReference type="PANTHER" id="PTHR35394:SF5">
    <property type="entry name" value="DUF3176 DOMAIN-CONTAINING PROTEIN"/>
    <property type="match status" value="1"/>
</dbReference>
<accession>A0AAD4I648</accession>
<proteinExistence type="predicted"/>
<comment type="caution">
    <text evidence="3">The sequence shown here is derived from an EMBL/GenBank/DDBJ whole genome shotgun (WGS) entry which is preliminary data.</text>
</comment>
<reference evidence="3" key="1">
    <citation type="submission" date="2021-07" db="EMBL/GenBank/DDBJ databases">
        <title>Genome Resource of American Ginseng Black Spot Pathogen Alternaria panax.</title>
        <authorList>
            <person name="Qiu C."/>
            <person name="Wang W."/>
            <person name="Liu Z."/>
        </authorList>
    </citation>
    <scope>NUCLEOTIDE SEQUENCE</scope>
    <source>
        <strain evidence="3">BNCC115425</strain>
    </source>
</reference>
<evidence type="ECO:0000313" key="4">
    <source>
        <dbReference type="Proteomes" id="UP001199106"/>
    </source>
</evidence>